<evidence type="ECO:0000256" key="1">
    <source>
        <dbReference type="SAM" id="SignalP"/>
    </source>
</evidence>
<dbReference type="Proteomes" id="UP001500713">
    <property type="component" value="Unassembled WGS sequence"/>
</dbReference>
<gene>
    <name evidence="2" type="ORF">GCM10009096_14250</name>
</gene>
<organism evidence="2 3">
    <name type="scientific">Parasphingorhabdus litoris</name>
    <dbReference type="NCBI Taxonomy" id="394733"/>
    <lineage>
        <taxon>Bacteria</taxon>
        <taxon>Pseudomonadati</taxon>
        <taxon>Pseudomonadota</taxon>
        <taxon>Alphaproteobacteria</taxon>
        <taxon>Sphingomonadales</taxon>
        <taxon>Sphingomonadaceae</taxon>
        <taxon>Parasphingorhabdus</taxon>
    </lineage>
</organism>
<protein>
    <submittedName>
        <fullName evidence="2">TorF family putative porin</fullName>
    </submittedName>
</protein>
<keyword evidence="1" id="KW-0732">Signal</keyword>
<dbReference type="Pfam" id="PF09694">
    <property type="entry name" value="Gcw_chp"/>
    <property type="match status" value="1"/>
</dbReference>
<keyword evidence="3" id="KW-1185">Reference proteome</keyword>
<comment type="caution">
    <text evidence="2">The sequence shown here is derived from an EMBL/GenBank/DDBJ whole genome shotgun (WGS) entry which is preliminary data.</text>
</comment>
<evidence type="ECO:0000313" key="3">
    <source>
        <dbReference type="Proteomes" id="UP001500713"/>
    </source>
</evidence>
<reference evidence="2 3" key="1">
    <citation type="journal article" date="2019" name="Int. J. Syst. Evol. Microbiol.">
        <title>The Global Catalogue of Microorganisms (GCM) 10K type strain sequencing project: providing services to taxonomists for standard genome sequencing and annotation.</title>
        <authorList>
            <consortium name="The Broad Institute Genomics Platform"/>
            <consortium name="The Broad Institute Genome Sequencing Center for Infectious Disease"/>
            <person name="Wu L."/>
            <person name="Ma J."/>
        </authorList>
    </citation>
    <scope>NUCLEOTIDE SEQUENCE [LARGE SCALE GENOMIC DNA]</scope>
    <source>
        <strain evidence="2 3">JCM 14162</strain>
    </source>
</reference>
<name>A0ABN1ADS5_9SPHN</name>
<proteinExistence type="predicted"/>
<dbReference type="InterPro" id="IPR010239">
    <property type="entry name" value="CHP02001"/>
</dbReference>
<dbReference type="RefSeq" id="WP_229956054.1">
    <property type="nucleotide sequence ID" value="NZ_BAAAEM010000002.1"/>
</dbReference>
<dbReference type="SUPFAM" id="SSF56935">
    <property type="entry name" value="Porins"/>
    <property type="match status" value="1"/>
</dbReference>
<sequence length="258" mass="26721">MRTSTKATFGKKTKSGIIGLSAILFTTTAAPAFAQEVEGSGITISGNAAITSDYRFRGLSFSDGDIAVQGGIDVSHESGFYIGTWASSIEDSATFGHTELDLYGGWSGDVTDGLTLDVGLLYYVYPNGEGGAAGPSDYFEPYASVSTTIGPVELTTGIAYAWSQASLGDDDNVYIYTGVSGGIPNTPISLNANIGINDGSLGNPVGVIGDNNYIDWTLGADWAITENLTASVAYTDTDAPSVNNFTDSAVVFTLGVAF</sequence>
<feature type="chain" id="PRO_5047517843" evidence="1">
    <location>
        <begin position="35"/>
        <end position="258"/>
    </location>
</feature>
<feature type="signal peptide" evidence="1">
    <location>
        <begin position="1"/>
        <end position="34"/>
    </location>
</feature>
<evidence type="ECO:0000313" key="2">
    <source>
        <dbReference type="EMBL" id="GAA0473958.1"/>
    </source>
</evidence>
<dbReference type="NCBIfam" id="TIGR02001">
    <property type="entry name" value="gcw_chp"/>
    <property type="match status" value="1"/>
</dbReference>
<accession>A0ABN1ADS5</accession>
<dbReference type="EMBL" id="BAAAEM010000002">
    <property type="protein sequence ID" value="GAA0473958.1"/>
    <property type="molecule type" value="Genomic_DNA"/>
</dbReference>